<proteinExistence type="predicted"/>
<name>A0A5Q5CBU5_MYCSJ</name>
<accession>A0A5Q5CBU5</accession>
<evidence type="ECO:0000256" key="1">
    <source>
        <dbReference type="SAM" id="MobiDB-lite"/>
    </source>
</evidence>
<dbReference type="EMBL" id="CP000580">
    <property type="protein sequence ID" value="ABN96641.1"/>
    <property type="molecule type" value="Genomic_DNA"/>
</dbReference>
<reference evidence="2" key="1">
    <citation type="submission" date="2007-02" db="EMBL/GenBank/DDBJ databases">
        <title>Complete sequence of Mycobacterium sp. JLS.</title>
        <authorList>
            <consortium name="US DOE Joint Genome Institute"/>
            <person name="Copeland A."/>
            <person name="Lucas S."/>
            <person name="Lapidus A."/>
            <person name="Barry K."/>
            <person name="Detter J.C."/>
            <person name="Glavina del Rio T."/>
            <person name="Hammon N."/>
            <person name="Israni S."/>
            <person name="Dalin E."/>
            <person name="Tice H."/>
            <person name="Pitluck S."/>
            <person name="Chain P."/>
            <person name="Malfatti S."/>
            <person name="Shin M."/>
            <person name="Vergez L."/>
            <person name="Schmutz J."/>
            <person name="Larimer F."/>
            <person name="Land M."/>
            <person name="Hauser L."/>
            <person name="Kyrpides N."/>
            <person name="Mikhailova N."/>
            <person name="Miller C.D."/>
            <person name="Anderson A.J."/>
            <person name="Sims R.C."/>
            <person name="Richardson P."/>
        </authorList>
    </citation>
    <scope>NUCLEOTIDE SEQUENCE [LARGE SCALE GENOMIC DNA]</scope>
    <source>
        <strain evidence="2">JLS</strain>
    </source>
</reference>
<sequence>MALTRGSDSPAVLEGSAPGLQAAGEPSDFDGTVTNVDRDKPPTYVHRVLCTSTGAIGQLISRFEADFVESGVTALAEYSTHASFNGDVPRTTKSSGHRSALSFTPIRPNLEASARQRDREIFDVLVTYHRDAADLIAATPRV</sequence>
<dbReference type="AlphaFoldDB" id="A0A5Q5CBU5"/>
<feature type="region of interest" description="Disordered" evidence="1">
    <location>
        <begin position="1"/>
        <end position="40"/>
    </location>
</feature>
<dbReference type="KEGG" id="mjl:Mjls_0832"/>
<organism evidence="2">
    <name type="scientific">Mycobacterium sp. (strain JLS)</name>
    <dbReference type="NCBI Taxonomy" id="164757"/>
    <lineage>
        <taxon>Bacteria</taxon>
        <taxon>Bacillati</taxon>
        <taxon>Actinomycetota</taxon>
        <taxon>Actinomycetes</taxon>
        <taxon>Mycobacteriales</taxon>
        <taxon>Mycobacteriaceae</taxon>
        <taxon>Mycobacterium</taxon>
    </lineage>
</organism>
<gene>
    <name evidence="2" type="ordered locus">Mjls_0832</name>
</gene>
<evidence type="ECO:0000313" key="2">
    <source>
        <dbReference type="EMBL" id="ABN96641.1"/>
    </source>
</evidence>
<protein>
    <submittedName>
        <fullName evidence="2">Uncharacterized protein</fullName>
    </submittedName>
</protein>